<proteinExistence type="predicted"/>
<gene>
    <name evidence="1" type="ORF">TorRG33x02_042330</name>
</gene>
<protein>
    <submittedName>
        <fullName evidence="1">Uncharacterized protein</fullName>
    </submittedName>
</protein>
<dbReference type="AlphaFoldDB" id="A0A2P5FQL7"/>
<comment type="caution">
    <text evidence="1">The sequence shown here is derived from an EMBL/GenBank/DDBJ whole genome shotgun (WGS) entry which is preliminary data.</text>
</comment>
<keyword evidence="2" id="KW-1185">Reference proteome</keyword>
<evidence type="ECO:0000313" key="2">
    <source>
        <dbReference type="Proteomes" id="UP000237000"/>
    </source>
</evidence>
<sequence length="41" mass="4657">MKTCLSKKLPSSMTCFLSGLLDIGRHFLNLKITKAILTRLY</sequence>
<organism evidence="1 2">
    <name type="scientific">Trema orientale</name>
    <name type="common">Charcoal tree</name>
    <name type="synonym">Celtis orientalis</name>
    <dbReference type="NCBI Taxonomy" id="63057"/>
    <lineage>
        <taxon>Eukaryota</taxon>
        <taxon>Viridiplantae</taxon>
        <taxon>Streptophyta</taxon>
        <taxon>Embryophyta</taxon>
        <taxon>Tracheophyta</taxon>
        <taxon>Spermatophyta</taxon>
        <taxon>Magnoliopsida</taxon>
        <taxon>eudicotyledons</taxon>
        <taxon>Gunneridae</taxon>
        <taxon>Pentapetalae</taxon>
        <taxon>rosids</taxon>
        <taxon>fabids</taxon>
        <taxon>Rosales</taxon>
        <taxon>Cannabaceae</taxon>
        <taxon>Trema</taxon>
    </lineage>
</organism>
<dbReference type="EMBL" id="JXTC01000015">
    <property type="protein sequence ID" value="POO00106.1"/>
    <property type="molecule type" value="Genomic_DNA"/>
</dbReference>
<dbReference type="Proteomes" id="UP000237000">
    <property type="component" value="Unassembled WGS sequence"/>
</dbReference>
<dbReference type="InParanoid" id="A0A2P5FQL7"/>
<evidence type="ECO:0000313" key="1">
    <source>
        <dbReference type="EMBL" id="POO00106.1"/>
    </source>
</evidence>
<accession>A0A2P5FQL7</accession>
<name>A0A2P5FQL7_TREOI</name>
<reference evidence="2" key="1">
    <citation type="submission" date="2016-06" db="EMBL/GenBank/DDBJ databases">
        <title>Parallel loss of symbiosis genes in relatives of nitrogen-fixing non-legume Parasponia.</title>
        <authorList>
            <person name="Van Velzen R."/>
            <person name="Holmer R."/>
            <person name="Bu F."/>
            <person name="Rutten L."/>
            <person name="Van Zeijl A."/>
            <person name="Liu W."/>
            <person name="Santuari L."/>
            <person name="Cao Q."/>
            <person name="Sharma T."/>
            <person name="Shen D."/>
            <person name="Roswanjaya Y."/>
            <person name="Wardhani T."/>
            <person name="Kalhor M.S."/>
            <person name="Jansen J."/>
            <person name="Van den Hoogen J."/>
            <person name="Gungor B."/>
            <person name="Hartog M."/>
            <person name="Hontelez J."/>
            <person name="Verver J."/>
            <person name="Yang W.-C."/>
            <person name="Schijlen E."/>
            <person name="Repin R."/>
            <person name="Schilthuizen M."/>
            <person name="Schranz E."/>
            <person name="Heidstra R."/>
            <person name="Miyata K."/>
            <person name="Fedorova E."/>
            <person name="Kohlen W."/>
            <person name="Bisseling T."/>
            <person name="Smit S."/>
            <person name="Geurts R."/>
        </authorList>
    </citation>
    <scope>NUCLEOTIDE SEQUENCE [LARGE SCALE GENOMIC DNA]</scope>
    <source>
        <strain evidence="2">cv. RG33-2</strain>
    </source>
</reference>